<dbReference type="Proteomes" id="UP000813018">
    <property type="component" value="Unassembled WGS sequence"/>
</dbReference>
<gene>
    <name evidence="2" type="ORF">K0O23_10015</name>
</gene>
<evidence type="ECO:0008006" key="4">
    <source>
        <dbReference type="Google" id="ProtNLM"/>
    </source>
</evidence>
<keyword evidence="3" id="KW-1185">Reference proteome</keyword>
<keyword evidence="1" id="KW-0472">Membrane</keyword>
<feature type="transmembrane region" description="Helical" evidence="1">
    <location>
        <begin position="5"/>
        <end position="23"/>
    </location>
</feature>
<name>A0ABS7CU75_9BACT</name>
<reference evidence="2 3" key="1">
    <citation type="journal article" date="2016" name="Int. J. Syst. Evol. Microbiol.">
        <title>Pontibacter aydingkolensis sp. nov., isolated from soil of a salt lake.</title>
        <authorList>
            <person name="Osman G."/>
            <person name="Zhang T."/>
            <person name="Lou K."/>
            <person name="Gao Y."/>
            <person name="Chang W."/>
            <person name="Lin Q."/>
            <person name="Yang H.M."/>
            <person name="Huo X.D."/>
            <person name="Wang N."/>
        </authorList>
    </citation>
    <scope>NUCLEOTIDE SEQUENCE [LARGE SCALE GENOMIC DNA]</scope>
    <source>
        <strain evidence="2 3">KACC 19255</strain>
    </source>
</reference>
<evidence type="ECO:0000313" key="3">
    <source>
        <dbReference type="Proteomes" id="UP000813018"/>
    </source>
</evidence>
<keyword evidence="1" id="KW-0812">Transmembrane</keyword>
<dbReference type="RefSeq" id="WP_219877292.1">
    <property type="nucleotide sequence ID" value="NZ_JAHYXK010000007.1"/>
</dbReference>
<organism evidence="2 3">
    <name type="scientific">Pontibacter aydingkolensis</name>
    <dbReference type="NCBI Taxonomy" id="1911536"/>
    <lineage>
        <taxon>Bacteria</taxon>
        <taxon>Pseudomonadati</taxon>
        <taxon>Bacteroidota</taxon>
        <taxon>Cytophagia</taxon>
        <taxon>Cytophagales</taxon>
        <taxon>Hymenobacteraceae</taxon>
        <taxon>Pontibacter</taxon>
    </lineage>
</organism>
<accession>A0ABS7CU75</accession>
<protein>
    <recommendedName>
        <fullName evidence="4">DUF4064 domain-containing protein</fullName>
    </recommendedName>
</protein>
<proteinExistence type="predicted"/>
<feature type="transmembrane region" description="Helical" evidence="1">
    <location>
        <begin position="43"/>
        <end position="64"/>
    </location>
</feature>
<evidence type="ECO:0000313" key="2">
    <source>
        <dbReference type="EMBL" id="MBW7467406.1"/>
    </source>
</evidence>
<evidence type="ECO:0000256" key="1">
    <source>
        <dbReference type="SAM" id="Phobius"/>
    </source>
</evidence>
<keyword evidence="1" id="KW-1133">Transmembrane helix</keyword>
<sequence length="90" mass="9832">MKAGIFSVLIGITGLIVITYFIYQANVAYQQPEELATLYTLSTTTIAIFFILEAAGVALGILSYKRGNKKIGLFGMSLCSLNLILLYAQF</sequence>
<dbReference type="EMBL" id="JAHYXK010000007">
    <property type="protein sequence ID" value="MBW7467406.1"/>
    <property type="molecule type" value="Genomic_DNA"/>
</dbReference>
<feature type="transmembrane region" description="Helical" evidence="1">
    <location>
        <begin position="71"/>
        <end position="88"/>
    </location>
</feature>
<comment type="caution">
    <text evidence="2">The sequence shown here is derived from an EMBL/GenBank/DDBJ whole genome shotgun (WGS) entry which is preliminary data.</text>
</comment>